<keyword evidence="3" id="KW-1185">Reference proteome</keyword>
<evidence type="ECO:0000256" key="1">
    <source>
        <dbReference type="SAM" id="Phobius"/>
    </source>
</evidence>
<keyword evidence="1" id="KW-0812">Transmembrane</keyword>
<protein>
    <submittedName>
        <fullName evidence="2">Uncharacterized protein</fullName>
    </submittedName>
</protein>
<keyword evidence="1" id="KW-1133">Transmembrane helix</keyword>
<accession>A0A975IZ43</accession>
<sequence>MIAIQFSSVEFIGRRLPFHEIWEDIGEGFMAMLRGRFDPVPFMAGGIFVTIHLFVLAQPFLTGFYSRARLLLWIARVISLVPWGWLIVSGGFSSMIRELPYSEVEPMAVCALAVITFLPIGLFLVPAREREQFQEGIKRREQE</sequence>
<dbReference type="KEGG" id="lamb:KBB96_10520"/>
<organism evidence="2 3">
    <name type="scientific">Luteolibacter ambystomatis</name>
    <dbReference type="NCBI Taxonomy" id="2824561"/>
    <lineage>
        <taxon>Bacteria</taxon>
        <taxon>Pseudomonadati</taxon>
        <taxon>Verrucomicrobiota</taxon>
        <taxon>Verrucomicrobiia</taxon>
        <taxon>Verrucomicrobiales</taxon>
        <taxon>Verrucomicrobiaceae</taxon>
        <taxon>Luteolibacter</taxon>
    </lineage>
</organism>
<dbReference type="Proteomes" id="UP000676169">
    <property type="component" value="Chromosome"/>
</dbReference>
<evidence type="ECO:0000313" key="2">
    <source>
        <dbReference type="EMBL" id="QUE49305.1"/>
    </source>
</evidence>
<dbReference type="RefSeq" id="WP_211629366.1">
    <property type="nucleotide sequence ID" value="NZ_CP073100.1"/>
</dbReference>
<reference evidence="2" key="1">
    <citation type="submission" date="2021-04" db="EMBL/GenBank/DDBJ databases">
        <title>Luteolibacter sp. 32A isolated from the skin of an Anderson's salamander (Ambystoma andersonii).</title>
        <authorList>
            <person name="Spergser J."/>
            <person name="Busse H.-J."/>
        </authorList>
    </citation>
    <scope>NUCLEOTIDE SEQUENCE</scope>
    <source>
        <strain evidence="2">32A</strain>
    </source>
</reference>
<dbReference type="AlphaFoldDB" id="A0A975IZ43"/>
<keyword evidence="1" id="KW-0472">Membrane</keyword>
<name>A0A975IZ43_9BACT</name>
<feature type="transmembrane region" description="Helical" evidence="1">
    <location>
        <begin position="40"/>
        <end position="61"/>
    </location>
</feature>
<dbReference type="EMBL" id="CP073100">
    <property type="protein sequence ID" value="QUE49305.1"/>
    <property type="molecule type" value="Genomic_DNA"/>
</dbReference>
<gene>
    <name evidence="2" type="ORF">KBB96_10520</name>
</gene>
<feature type="transmembrane region" description="Helical" evidence="1">
    <location>
        <begin position="106"/>
        <end position="125"/>
    </location>
</feature>
<proteinExistence type="predicted"/>
<evidence type="ECO:0000313" key="3">
    <source>
        <dbReference type="Proteomes" id="UP000676169"/>
    </source>
</evidence>
<feature type="transmembrane region" description="Helical" evidence="1">
    <location>
        <begin position="73"/>
        <end position="94"/>
    </location>
</feature>